<protein>
    <submittedName>
        <fullName evidence="2">Tk.4 protein</fullName>
    </submittedName>
</protein>
<accession>A0A2Z6C8N7</accession>
<dbReference type="Gene3D" id="3.40.220.10">
    <property type="entry name" value="Leucine Aminopeptidase, subunit E, domain 1"/>
    <property type="match status" value="1"/>
</dbReference>
<dbReference type="Proteomes" id="UP000248666">
    <property type="component" value="Segment"/>
</dbReference>
<feature type="domain" description="Macro" evidence="1">
    <location>
        <begin position="1"/>
        <end position="178"/>
    </location>
</feature>
<evidence type="ECO:0000313" key="3">
    <source>
        <dbReference type="Proteomes" id="UP000248666"/>
    </source>
</evidence>
<name>A0A2Z6C8N7_9CAUD</name>
<gene>
    <name evidence="2" type="primary">orf00024</name>
</gene>
<dbReference type="PROSITE" id="PS51154">
    <property type="entry name" value="MACRO"/>
    <property type="match status" value="1"/>
</dbReference>
<dbReference type="InterPro" id="IPR043472">
    <property type="entry name" value="Macro_dom-like"/>
</dbReference>
<keyword evidence="3" id="KW-1185">Reference proteome</keyword>
<dbReference type="SUPFAM" id="SSF52949">
    <property type="entry name" value="Macro domain-like"/>
    <property type="match status" value="1"/>
</dbReference>
<proteinExistence type="predicted"/>
<dbReference type="GeneID" id="55806162"/>
<dbReference type="KEGG" id="vg:55806162"/>
<evidence type="ECO:0000259" key="1">
    <source>
        <dbReference type="PROSITE" id="PS51154"/>
    </source>
</evidence>
<organism evidence="2 3">
    <name type="scientific">Enterobacter phage EspM4VN</name>
    <dbReference type="NCBI Taxonomy" id="2137745"/>
    <lineage>
        <taxon>Viruses</taxon>
        <taxon>Duplodnaviria</taxon>
        <taxon>Heunggongvirae</taxon>
        <taxon>Uroviricota</taxon>
        <taxon>Caudoviricetes</taxon>
        <taxon>Pantevenvirales</taxon>
        <taxon>Ackermannviridae</taxon>
        <taxon>Aglimvirinae</taxon>
        <taxon>Agtrevirus</taxon>
        <taxon>Agtrevirus EM4</taxon>
    </lineage>
</organism>
<dbReference type="InterPro" id="IPR002589">
    <property type="entry name" value="Macro_dom"/>
</dbReference>
<dbReference type="EMBL" id="LC373201">
    <property type="protein sequence ID" value="BBD52220.1"/>
    <property type="molecule type" value="Genomic_DNA"/>
</dbReference>
<evidence type="ECO:0000313" key="2">
    <source>
        <dbReference type="EMBL" id="BBD52220.1"/>
    </source>
</evidence>
<sequence length="199" mass="21727">MTTYVINGGDLLKAACSFNLINIFAHGANCWSTMGAGIALHIGNNFPALREADANDPRGPEQRLGGMTYAFDHSKGVWGANLYTQFYPGPNARMPSVISSVQMLFEQAHEIVEATDDETVYVGLPAIGCGIGGLKLFSVVCQINKVAVSVFEETRRRVVPVFYIREGDGFDDDLMDLSDLIEDGIMIVNDEQEVIDEEA</sequence>
<dbReference type="RefSeq" id="YP_009876948.1">
    <property type="nucleotide sequence ID" value="NC_049384.1"/>
</dbReference>
<reference evidence="2 3" key="1">
    <citation type="submission" date="2018-02" db="EMBL/GenBank/DDBJ databases">
        <title>Isolation and characterization of bacteriophage of Enterobacter asburiae, a cause of soft rot disease of plants in Vietnam.</title>
        <authorList>
            <person name="Doi K."/>
            <person name="Nagayoshi Y."/>
            <person name="Fujino Y."/>
            <person name="Thanh N.C."/>
        </authorList>
    </citation>
    <scope>NUCLEOTIDE SEQUENCE [LARGE SCALE GENOMIC DNA]</scope>
</reference>